<proteinExistence type="predicted"/>
<reference evidence="2" key="1">
    <citation type="submission" date="2018-12" db="EMBL/GenBank/DDBJ databases">
        <title>Tengunoibacter tsumagoiensis gen. nov., sp. nov., Dictyobacter kobayashii sp. nov., D. alpinus sp. nov., and D. joshuensis sp. nov. and description of Dictyobacteraceae fam. nov. within the order Ktedonobacterales isolated from Tengu-no-mugimeshi.</title>
        <authorList>
            <person name="Wang C.M."/>
            <person name="Zheng Y."/>
            <person name="Sakai Y."/>
            <person name="Toyoda A."/>
            <person name="Minakuchi Y."/>
            <person name="Abe K."/>
            <person name="Yokota A."/>
            <person name="Yabe S."/>
        </authorList>
    </citation>
    <scope>NUCLEOTIDE SEQUENCE [LARGE SCALE GENOMIC DNA]</scope>
    <source>
        <strain evidence="2">Uno16</strain>
    </source>
</reference>
<keyword evidence="2" id="KW-1185">Reference proteome</keyword>
<dbReference type="Proteomes" id="UP000287171">
    <property type="component" value="Unassembled WGS sequence"/>
</dbReference>
<dbReference type="EMBL" id="BIFT01000003">
    <property type="protein sequence ID" value="GCE32183.1"/>
    <property type="molecule type" value="Genomic_DNA"/>
</dbReference>
<gene>
    <name evidence="1" type="ORF">KDA_76670</name>
</gene>
<sequence length="61" mass="6517">MLLLGLLIIRGSILQVGVVALMHSGFYRGLSGATATADRLTAAKLRGPLQSDFWGNIQFLS</sequence>
<comment type="caution">
    <text evidence="1">The sequence shown here is derived from an EMBL/GenBank/DDBJ whole genome shotgun (WGS) entry which is preliminary data.</text>
</comment>
<organism evidence="1 2">
    <name type="scientific">Dictyobacter alpinus</name>
    <dbReference type="NCBI Taxonomy" id="2014873"/>
    <lineage>
        <taxon>Bacteria</taxon>
        <taxon>Bacillati</taxon>
        <taxon>Chloroflexota</taxon>
        <taxon>Ktedonobacteria</taxon>
        <taxon>Ktedonobacterales</taxon>
        <taxon>Dictyobacteraceae</taxon>
        <taxon>Dictyobacter</taxon>
    </lineage>
</organism>
<evidence type="ECO:0000313" key="2">
    <source>
        <dbReference type="Proteomes" id="UP000287171"/>
    </source>
</evidence>
<name>A0A402BLE6_9CHLR</name>
<dbReference type="AlphaFoldDB" id="A0A402BLE6"/>
<evidence type="ECO:0000313" key="1">
    <source>
        <dbReference type="EMBL" id="GCE32183.1"/>
    </source>
</evidence>
<accession>A0A402BLE6</accession>
<protein>
    <submittedName>
        <fullName evidence="1">Uncharacterized protein</fullName>
    </submittedName>
</protein>